<feature type="domain" description="UGSC-like" evidence="1">
    <location>
        <begin position="11"/>
        <end position="97"/>
    </location>
</feature>
<evidence type="ECO:0000313" key="3">
    <source>
        <dbReference type="EMBL" id="CAB4834129.1"/>
    </source>
</evidence>
<dbReference type="EMBL" id="CAFABA010000089">
    <property type="protein sequence ID" value="CAB4834129.1"/>
    <property type="molecule type" value="Genomic_DNA"/>
</dbReference>
<dbReference type="InterPro" id="IPR057767">
    <property type="entry name" value="UGSC-like_dom"/>
</dbReference>
<evidence type="ECO:0000259" key="1">
    <source>
        <dbReference type="Pfam" id="PF24696"/>
    </source>
</evidence>
<proteinExistence type="predicted"/>
<organism evidence="5">
    <name type="scientific">freshwater metagenome</name>
    <dbReference type="NCBI Taxonomy" id="449393"/>
    <lineage>
        <taxon>unclassified sequences</taxon>
        <taxon>metagenomes</taxon>
        <taxon>ecological metagenomes</taxon>
    </lineage>
</organism>
<protein>
    <submittedName>
        <fullName evidence="5">Unannotated protein</fullName>
    </submittedName>
</protein>
<accession>A0A6J7PPI3</accession>
<sequence length="97" mass="9992">MSLRVYAPDGAMGKPPVHRATSPAVLTNLRIGVLDNAKPNARALMVRTAEQIAARTGARLVLVTDKGPGGNAATPCTPGVFDQLGEEVDLVLTGSAD</sequence>
<gene>
    <name evidence="2" type="ORF">UFOPK2754_00508</name>
    <name evidence="3" type="ORF">UFOPK3139_01988</name>
    <name evidence="4" type="ORF">UFOPK3543_00093</name>
    <name evidence="5" type="ORF">UFOPK3967_01861</name>
</gene>
<name>A0A6J7PPI3_9ZZZZ</name>
<dbReference type="AlphaFoldDB" id="A0A6J7PPI3"/>
<dbReference type="EMBL" id="CAEZYR010000011">
    <property type="protein sequence ID" value="CAB4731449.1"/>
    <property type="molecule type" value="Genomic_DNA"/>
</dbReference>
<dbReference type="EMBL" id="CAFBMH010000002">
    <property type="protein sequence ID" value="CAB4889095.1"/>
    <property type="molecule type" value="Genomic_DNA"/>
</dbReference>
<evidence type="ECO:0000313" key="2">
    <source>
        <dbReference type="EMBL" id="CAB4731449.1"/>
    </source>
</evidence>
<dbReference type="Pfam" id="PF24696">
    <property type="entry name" value="UGSC"/>
    <property type="match status" value="1"/>
</dbReference>
<dbReference type="EMBL" id="CAFBOS010000120">
    <property type="protein sequence ID" value="CAB5004492.1"/>
    <property type="molecule type" value="Genomic_DNA"/>
</dbReference>
<evidence type="ECO:0000313" key="4">
    <source>
        <dbReference type="EMBL" id="CAB4889095.1"/>
    </source>
</evidence>
<evidence type="ECO:0000313" key="5">
    <source>
        <dbReference type="EMBL" id="CAB5004492.1"/>
    </source>
</evidence>
<reference evidence="5" key="1">
    <citation type="submission" date="2020-05" db="EMBL/GenBank/DDBJ databases">
        <authorList>
            <person name="Chiriac C."/>
            <person name="Salcher M."/>
            <person name="Ghai R."/>
            <person name="Kavagutti S V."/>
        </authorList>
    </citation>
    <scope>NUCLEOTIDE SEQUENCE</scope>
</reference>